<comment type="caution">
    <text evidence="5">Lacks conserved residue(s) required for the propagation of feature annotation.</text>
</comment>
<dbReference type="AlphaFoldDB" id="W7E1M6"/>
<dbReference type="PROSITE" id="PS51198">
    <property type="entry name" value="UVRD_HELICASE_ATP_BIND"/>
    <property type="match status" value="1"/>
</dbReference>
<dbReference type="GO" id="GO:0005524">
    <property type="term" value="F:ATP binding"/>
    <property type="evidence" value="ECO:0007669"/>
    <property type="project" value="UniProtKB-UniRule"/>
</dbReference>
<comment type="caution">
    <text evidence="7">The sequence shown here is derived from an EMBL/GenBank/DDBJ whole genome shotgun (WGS) entry which is preliminary data.</text>
</comment>
<evidence type="ECO:0000256" key="5">
    <source>
        <dbReference type="PROSITE-ProRule" id="PRU00560"/>
    </source>
</evidence>
<evidence type="ECO:0000256" key="3">
    <source>
        <dbReference type="ARBA" id="ARBA00022806"/>
    </source>
</evidence>
<dbReference type="InterPro" id="IPR014016">
    <property type="entry name" value="UvrD-like_ATP-bd"/>
</dbReference>
<accession>W7E1M6</accession>
<dbReference type="Pfam" id="PF00580">
    <property type="entry name" value="UvrD-helicase"/>
    <property type="match status" value="1"/>
</dbReference>
<dbReference type="GO" id="GO:0033202">
    <property type="term" value="C:DNA helicase complex"/>
    <property type="evidence" value="ECO:0007669"/>
    <property type="project" value="TreeGrafter"/>
</dbReference>
<dbReference type="Proteomes" id="UP000019241">
    <property type="component" value="Unassembled WGS sequence"/>
</dbReference>
<dbReference type="GO" id="GO:0005829">
    <property type="term" value="C:cytosol"/>
    <property type="evidence" value="ECO:0007669"/>
    <property type="project" value="TreeGrafter"/>
</dbReference>
<keyword evidence="3 5" id="KW-0347">Helicase</keyword>
<dbReference type="InterPro" id="IPR000212">
    <property type="entry name" value="DNA_helicase_UvrD/REP"/>
</dbReference>
<evidence type="ECO:0000256" key="1">
    <source>
        <dbReference type="ARBA" id="ARBA00022741"/>
    </source>
</evidence>
<dbReference type="EMBL" id="AODM01000010">
    <property type="protein sequence ID" value="EUJ63243.1"/>
    <property type="molecule type" value="Genomic_DNA"/>
</dbReference>
<name>W7E1M6_9LIST</name>
<feature type="domain" description="UvrD-like helicase ATP-binding" evidence="6">
    <location>
        <begin position="1"/>
        <end position="139"/>
    </location>
</feature>
<proteinExistence type="predicted"/>
<dbReference type="Gene3D" id="3.40.50.300">
    <property type="entry name" value="P-loop containing nucleotide triphosphate hydrolases"/>
    <property type="match status" value="2"/>
</dbReference>
<dbReference type="GO" id="GO:0000725">
    <property type="term" value="P:recombinational repair"/>
    <property type="evidence" value="ECO:0007669"/>
    <property type="project" value="TreeGrafter"/>
</dbReference>
<evidence type="ECO:0000313" key="8">
    <source>
        <dbReference type="Proteomes" id="UP000019241"/>
    </source>
</evidence>
<gene>
    <name evidence="7" type="ORF">MCOL2_03081</name>
</gene>
<dbReference type="PATRIC" id="fig|1265822.4.peg.634"/>
<keyword evidence="4 5" id="KW-0067">ATP-binding</keyword>
<sequence length="220" mass="25493">MKNDVETLVELVQKFSKAFFQEKEKKGVLDFNDLEHLALAILSDNGRPSHIAQELRNYYKEILIDEYQDTNLVQESILQQIALPDEAKGNLFMVGDVKQSIYRFRLAEPTLFMQKYERYQTDGKDTGLRIDLAKNFRSRKVVLDTTNFIFRQIMDKEVGEIDYNKEAELVLGATFKESRNAETELLVVDMQKNAQDLDENTMAEDLQKNQAEARAIAQKN</sequence>
<evidence type="ECO:0000313" key="7">
    <source>
        <dbReference type="EMBL" id="EUJ63243.1"/>
    </source>
</evidence>
<keyword evidence="2 5" id="KW-0378">Hydrolase</keyword>
<dbReference type="SUPFAM" id="SSF52540">
    <property type="entry name" value="P-loop containing nucleoside triphosphate hydrolases"/>
    <property type="match status" value="1"/>
</dbReference>
<dbReference type="GO" id="GO:0003677">
    <property type="term" value="F:DNA binding"/>
    <property type="evidence" value="ECO:0007669"/>
    <property type="project" value="InterPro"/>
</dbReference>
<evidence type="ECO:0000256" key="4">
    <source>
        <dbReference type="ARBA" id="ARBA00022840"/>
    </source>
</evidence>
<dbReference type="GO" id="GO:0043138">
    <property type="term" value="F:3'-5' DNA helicase activity"/>
    <property type="evidence" value="ECO:0007669"/>
    <property type="project" value="TreeGrafter"/>
</dbReference>
<dbReference type="InterPro" id="IPR027417">
    <property type="entry name" value="P-loop_NTPase"/>
</dbReference>
<reference evidence="7 8" key="1">
    <citation type="submission" date="2012-12" db="EMBL/GenBank/DDBJ databases">
        <title>Novel taxa of Listeriaceae from agricultural environments in the United States.</title>
        <authorList>
            <person name="den Bakker H.C."/>
            <person name="Allred A."/>
            <person name="Warchocki S."/>
            <person name="Wright E.M."/>
            <person name="Burrell A."/>
            <person name="Nightingale K.K."/>
            <person name="Kephart D."/>
            <person name="Wiedmann M."/>
        </authorList>
    </citation>
    <scope>NUCLEOTIDE SEQUENCE [LARGE SCALE GENOMIC DNA]</scope>
    <source>
        <strain evidence="7 8">FSL S10-1203</strain>
    </source>
</reference>
<protein>
    <submittedName>
        <fullName evidence="7">ATP-dependent nuclease subunit A</fullName>
    </submittedName>
</protein>
<dbReference type="GO" id="GO:0016787">
    <property type="term" value="F:hydrolase activity"/>
    <property type="evidence" value="ECO:0007669"/>
    <property type="project" value="UniProtKB-UniRule"/>
</dbReference>
<organism evidence="7 8">
    <name type="scientific">Listeria fleischmannii FSL S10-1203</name>
    <dbReference type="NCBI Taxonomy" id="1265822"/>
    <lineage>
        <taxon>Bacteria</taxon>
        <taxon>Bacillati</taxon>
        <taxon>Bacillota</taxon>
        <taxon>Bacilli</taxon>
        <taxon>Bacillales</taxon>
        <taxon>Listeriaceae</taxon>
        <taxon>Listeria</taxon>
    </lineage>
</organism>
<evidence type="ECO:0000259" key="6">
    <source>
        <dbReference type="PROSITE" id="PS51198"/>
    </source>
</evidence>
<dbReference type="PANTHER" id="PTHR11070">
    <property type="entry name" value="UVRD / RECB / PCRA DNA HELICASE FAMILY MEMBER"/>
    <property type="match status" value="1"/>
</dbReference>
<keyword evidence="1 5" id="KW-0547">Nucleotide-binding</keyword>
<evidence type="ECO:0000256" key="2">
    <source>
        <dbReference type="ARBA" id="ARBA00022801"/>
    </source>
</evidence>
<dbReference type="PANTHER" id="PTHR11070:SF48">
    <property type="entry name" value="ATP-DEPENDENT HELICASE_NUCLEASE SUBUNIT A"/>
    <property type="match status" value="1"/>
</dbReference>